<dbReference type="InterPro" id="IPR042098">
    <property type="entry name" value="TauD-like_sf"/>
</dbReference>
<gene>
    <name evidence="4" type="ORF">ACJMK2_035795</name>
</gene>
<keyword evidence="5" id="KW-1185">Reference proteome</keyword>
<dbReference type="Gene3D" id="3.30.2020.30">
    <property type="match status" value="1"/>
</dbReference>
<dbReference type="GO" id="GO:0046872">
    <property type="term" value="F:metal ion binding"/>
    <property type="evidence" value="ECO:0007669"/>
    <property type="project" value="UniProtKB-KW"/>
</dbReference>
<dbReference type="Gene3D" id="3.60.130.10">
    <property type="entry name" value="Clavaminate synthase-like"/>
    <property type="match status" value="1"/>
</dbReference>
<evidence type="ECO:0000313" key="4">
    <source>
        <dbReference type="EMBL" id="KAL3872580.1"/>
    </source>
</evidence>
<dbReference type="InterPro" id="IPR038492">
    <property type="entry name" value="GBBH-like_N_sf"/>
</dbReference>
<evidence type="ECO:0000256" key="1">
    <source>
        <dbReference type="ARBA" id="ARBA00022723"/>
    </source>
</evidence>
<protein>
    <recommendedName>
        <fullName evidence="6">Gamma-butyrobetaine hydroxylase-like N-terminal domain-containing protein</fullName>
    </recommendedName>
</protein>
<feature type="non-terminal residue" evidence="4">
    <location>
        <position position="208"/>
    </location>
</feature>
<accession>A0ABD3WGD0</accession>
<keyword evidence="2" id="KW-0560">Oxidoreductase</keyword>
<dbReference type="GO" id="GO:0016491">
    <property type="term" value="F:oxidoreductase activity"/>
    <property type="evidence" value="ECO:0007669"/>
    <property type="project" value="UniProtKB-KW"/>
</dbReference>
<reference evidence="4 5" key="1">
    <citation type="submission" date="2024-11" db="EMBL/GenBank/DDBJ databases">
        <title>Chromosome-level genome assembly of the freshwater bivalve Anodonta woodiana.</title>
        <authorList>
            <person name="Chen X."/>
        </authorList>
    </citation>
    <scope>NUCLEOTIDE SEQUENCE [LARGE SCALE GENOMIC DNA]</scope>
    <source>
        <strain evidence="4">MN2024</strain>
        <tissue evidence="4">Gills</tissue>
    </source>
</reference>
<evidence type="ECO:0000256" key="2">
    <source>
        <dbReference type="ARBA" id="ARBA00023002"/>
    </source>
</evidence>
<evidence type="ECO:0008006" key="6">
    <source>
        <dbReference type="Google" id="ProtNLM"/>
    </source>
</evidence>
<organism evidence="4 5">
    <name type="scientific">Sinanodonta woodiana</name>
    <name type="common">Chinese pond mussel</name>
    <name type="synonym">Anodonta woodiana</name>
    <dbReference type="NCBI Taxonomy" id="1069815"/>
    <lineage>
        <taxon>Eukaryota</taxon>
        <taxon>Metazoa</taxon>
        <taxon>Spiralia</taxon>
        <taxon>Lophotrochozoa</taxon>
        <taxon>Mollusca</taxon>
        <taxon>Bivalvia</taxon>
        <taxon>Autobranchia</taxon>
        <taxon>Heteroconchia</taxon>
        <taxon>Palaeoheterodonta</taxon>
        <taxon>Unionida</taxon>
        <taxon>Unionoidea</taxon>
        <taxon>Unionidae</taxon>
        <taxon>Unioninae</taxon>
        <taxon>Sinanodonta</taxon>
    </lineage>
</organism>
<comment type="caution">
    <text evidence="4">The sequence shown here is derived from an EMBL/GenBank/DDBJ whole genome shotgun (WGS) entry which is preliminary data.</text>
</comment>
<evidence type="ECO:0000313" key="5">
    <source>
        <dbReference type="Proteomes" id="UP001634394"/>
    </source>
</evidence>
<dbReference type="AlphaFoldDB" id="A0ABD3WGD0"/>
<keyword evidence="1" id="KW-0479">Metal-binding</keyword>
<keyword evidence="3" id="KW-0408">Iron</keyword>
<dbReference type="EMBL" id="JBJQND010000006">
    <property type="protein sequence ID" value="KAL3872580.1"/>
    <property type="molecule type" value="Genomic_DNA"/>
</dbReference>
<evidence type="ECO:0000256" key="3">
    <source>
        <dbReference type="ARBA" id="ARBA00023004"/>
    </source>
</evidence>
<proteinExistence type="predicted"/>
<name>A0ABD3WGD0_SINWO</name>
<sequence length="208" mass="23879">MSRGRKQGCKFTTITLSFGRSTIGNNIMYRQNRLIQHWQDPTFQVNGVRLYSMVINKISPLLGHSLTFYNLLYHSLWLRFSCQCPKCFQADSNMNLIFVEEIDYQTVLERVSVSDDGLTISLLWNPGGHSGKIGLDHLRANRYDPDALATRHHLTTPLFLEEGDAIPEVKYDEVNASDKGVYKWLSYLNNYGLCLMKGVPIEKMKILQ</sequence>
<dbReference type="Proteomes" id="UP001634394">
    <property type="component" value="Unassembled WGS sequence"/>
</dbReference>